<organism evidence="2 3">
    <name type="scientific">Trichuris suis</name>
    <name type="common">pig whipworm</name>
    <dbReference type="NCBI Taxonomy" id="68888"/>
    <lineage>
        <taxon>Eukaryota</taxon>
        <taxon>Metazoa</taxon>
        <taxon>Ecdysozoa</taxon>
        <taxon>Nematoda</taxon>
        <taxon>Enoplea</taxon>
        <taxon>Dorylaimia</taxon>
        <taxon>Trichinellida</taxon>
        <taxon>Trichuridae</taxon>
        <taxon>Trichuris</taxon>
    </lineage>
</organism>
<evidence type="ECO:0000256" key="1">
    <source>
        <dbReference type="SAM" id="MobiDB-lite"/>
    </source>
</evidence>
<feature type="region of interest" description="Disordered" evidence="1">
    <location>
        <begin position="130"/>
        <end position="150"/>
    </location>
</feature>
<keyword evidence="3" id="KW-1185">Reference proteome</keyword>
<proteinExistence type="predicted"/>
<protein>
    <submittedName>
        <fullName evidence="2">Uncharacterized protein</fullName>
    </submittedName>
</protein>
<gene>
    <name evidence="2" type="ORF">M513_06975</name>
</gene>
<evidence type="ECO:0000313" key="2">
    <source>
        <dbReference type="EMBL" id="KFD52130.1"/>
    </source>
</evidence>
<evidence type="ECO:0000313" key="3">
    <source>
        <dbReference type="Proteomes" id="UP000030764"/>
    </source>
</evidence>
<sequence length="150" mass="15865">MMTSCHPGTLVSVPAGKIMPADQKNDQASGASRPATVALSALISARFSEPFVKRNCFGQLGLLKTFVRKEVSTSLRLAPLDGARKDEVNTVLSTGPSVLLDERAVLRGPSYATQSAIPLSGAGDRMMARTDASLSPKSIATGDGFKEMRR</sequence>
<dbReference type="AlphaFoldDB" id="A0A085M4I4"/>
<dbReference type="EMBL" id="KL363231">
    <property type="protein sequence ID" value="KFD52130.1"/>
    <property type="molecule type" value="Genomic_DNA"/>
</dbReference>
<dbReference type="Proteomes" id="UP000030764">
    <property type="component" value="Unassembled WGS sequence"/>
</dbReference>
<accession>A0A085M4I4</accession>
<name>A0A085M4I4_9BILA</name>
<reference evidence="2 3" key="1">
    <citation type="journal article" date="2014" name="Nat. Genet.">
        <title>Genome and transcriptome of the porcine whipworm Trichuris suis.</title>
        <authorList>
            <person name="Jex A.R."/>
            <person name="Nejsum P."/>
            <person name="Schwarz E.M."/>
            <person name="Hu L."/>
            <person name="Young N.D."/>
            <person name="Hall R.S."/>
            <person name="Korhonen P.K."/>
            <person name="Liao S."/>
            <person name="Thamsborg S."/>
            <person name="Xia J."/>
            <person name="Xu P."/>
            <person name="Wang S."/>
            <person name="Scheerlinck J.P."/>
            <person name="Hofmann A."/>
            <person name="Sternberg P.W."/>
            <person name="Wang J."/>
            <person name="Gasser R.B."/>
        </authorList>
    </citation>
    <scope>NUCLEOTIDE SEQUENCE [LARGE SCALE GENOMIC DNA]</scope>
    <source>
        <strain evidence="2">DCEP-RM93M</strain>
    </source>
</reference>